<evidence type="ECO:0000256" key="10">
    <source>
        <dbReference type="ARBA" id="ARBA00023136"/>
    </source>
</evidence>
<reference evidence="13 14" key="1">
    <citation type="journal article" date="2018" name="Mycol. Prog.">
        <title>Coniella lustricola, a new species from submerged detritus.</title>
        <authorList>
            <person name="Raudabaugh D.B."/>
            <person name="Iturriaga T."/>
            <person name="Carver A."/>
            <person name="Mondo S."/>
            <person name="Pangilinan J."/>
            <person name="Lipzen A."/>
            <person name="He G."/>
            <person name="Amirebrahimi M."/>
            <person name="Grigoriev I.V."/>
            <person name="Miller A.N."/>
        </authorList>
    </citation>
    <scope>NUCLEOTIDE SEQUENCE [LARGE SCALE GENOMIC DNA]</scope>
    <source>
        <strain evidence="13 14">B22-T-1</strain>
    </source>
</reference>
<dbReference type="InterPro" id="IPR013785">
    <property type="entry name" value="Aldolase_TIM"/>
</dbReference>
<dbReference type="PANTHER" id="PTHR48109:SF4">
    <property type="entry name" value="DIHYDROOROTATE DEHYDROGENASE (QUINONE), MITOCHONDRIAL"/>
    <property type="match status" value="1"/>
</dbReference>
<dbReference type="InterPro" id="IPR050074">
    <property type="entry name" value="DHO_dehydrogenase"/>
</dbReference>
<dbReference type="Proteomes" id="UP000241462">
    <property type="component" value="Unassembled WGS sequence"/>
</dbReference>
<dbReference type="GO" id="GO:0009220">
    <property type="term" value="P:pyrimidine ribonucleotide biosynthetic process"/>
    <property type="evidence" value="ECO:0007669"/>
    <property type="project" value="TreeGrafter"/>
</dbReference>
<keyword evidence="10" id="KW-0472">Membrane</keyword>
<dbReference type="Gene3D" id="3.20.20.70">
    <property type="entry name" value="Aldolase class I"/>
    <property type="match status" value="2"/>
</dbReference>
<evidence type="ECO:0000256" key="5">
    <source>
        <dbReference type="ARBA" id="ARBA00022630"/>
    </source>
</evidence>
<feature type="region of interest" description="Disordered" evidence="11">
    <location>
        <begin position="252"/>
        <end position="301"/>
    </location>
</feature>
<protein>
    <recommendedName>
        <fullName evidence="12">Dihydroorotate dehydrogenase catalytic domain-containing protein</fullName>
    </recommendedName>
</protein>
<comment type="subcellular location">
    <subcellularLocation>
        <location evidence="2">Membrane</location>
        <topology evidence="2">Multi-pass membrane protein</topology>
    </subcellularLocation>
</comment>
<comment type="similarity">
    <text evidence="4">Belongs to the peroxisomal membrane protein PXMP2/4 family.</text>
</comment>
<feature type="domain" description="Dihydroorotate dehydrogenase catalytic" evidence="12">
    <location>
        <begin position="392"/>
        <end position="672"/>
    </location>
</feature>
<organism evidence="13 14">
    <name type="scientific">Coniella lustricola</name>
    <dbReference type="NCBI Taxonomy" id="2025994"/>
    <lineage>
        <taxon>Eukaryota</taxon>
        <taxon>Fungi</taxon>
        <taxon>Dikarya</taxon>
        <taxon>Ascomycota</taxon>
        <taxon>Pezizomycotina</taxon>
        <taxon>Sordariomycetes</taxon>
        <taxon>Sordariomycetidae</taxon>
        <taxon>Diaporthales</taxon>
        <taxon>Schizoparmaceae</taxon>
        <taxon>Coniella</taxon>
    </lineage>
</organism>
<evidence type="ECO:0000256" key="9">
    <source>
        <dbReference type="ARBA" id="ARBA00023002"/>
    </source>
</evidence>
<dbReference type="OrthoDB" id="14784at2759"/>
<dbReference type="PANTHER" id="PTHR48109">
    <property type="entry name" value="DIHYDROOROTATE DEHYDROGENASE (QUINONE), MITOCHONDRIAL-RELATED"/>
    <property type="match status" value="1"/>
</dbReference>
<evidence type="ECO:0000256" key="7">
    <source>
        <dbReference type="ARBA" id="ARBA00022692"/>
    </source>
</evidence>
<keyword evidence="6" id="KW-0288">FMN</keyword>
<dbReference type="InterPro" id="IPR005720">
    <property type="entry name" value="Dihydroorotate_DH_cat"/>
</dbReference>
<dbReference type="InterPro" id="IPR005719">
    <property type="entry name" value="Dihydroorotate_DH_2"/>
</dbReference>
<dbReference type="CDD" id="cd04738">
    <property type="entry name" value="DHOD_2_like"/>
    <property type="match status" value="1"/>
</dbReference>
<dbReference type="AlphaFoldDB" id="A0A2T3ANH7"/>
<dbReference type="Pfam" id="PF04117">
    <property type="entry name" value="Mpv17_PMP22"/>
    <property type="match status" value="1"/>
</dbReference>
<sequence>MASPLFVYRSVLRRQLQALARRPARRWQSGKTETPIPGPNTVPATEVPFWLRLGPLTRATQAYGRAQRKRPWLVQLCTSLTIFCLGDVSAQQMSGKGYSPERTGRAMVIGGLSSIPSYEWFMFLSRNFNYPSWLLSLAIKISINQCLFTPAFNTYFFGMQSFLAGDNMLEVWDRIKRTVPTSIVNSLKVWPAVSAINFTFIPIEYRSVFAGIIAVGWQSYLSWLNRLAEEAEARERPAGRLPPSPVARARLTPDVARRAASTTTTTPTPAAATAPVAPPAKITPAASEPVGAAAPAADAPPPPPRRPFFSFGAVALTTSLAATLTLLYLYTTDTRASVHQWLVPPLLRTLYPDAEEAHHIGTKALKVLREFGLNPRERPSRTPGIVAEPSTLAVSVFDTVLANPIGISAGLDKDAEIPDALFDLGAGVVEVGGCTPLPQGGNPKPRVWRVPTLEGMINRYGLNSRGADAMAARLRERVRKFAKSVGLSEQDVLDSQGIDVPPGSLLNGRLLCVQIAKQKDTDERDVDAVARDYVYCVNRLAPYADVLVVNVSSPNTPGLRDLQAAEPLGRILAAVVDEAQRTKRRSKPKVMVKVSPDEDEASQMEGIVQAVYMSGVDGVIVGNTTKRRTGLISEGVKLTQRERDALMETGGYSGPAMFERTLDLVGKYRKMLDAFALQDSASASAGAAAPAAAAVPAVDGTVTGKVQDSKPQSGGIARKVIFATGGIKDGEQALRILNAGASVAMVYTGMVYGGAGTVTRIKGQMQKSLESGAA</sequence>
<dbReference type="Pfam" id="PF01180">
    <property type="entry name" value="DHO_dh"/>
    <property type="match status" value="2"/>
</dbReference>
<keyword evidence="5" id="KW-0285">Flavoprotein</keyword>
<feature type="compositionally biased region" description="Low complexity" evidence="11">
    <location>
        <begin position="259"/>
        <end position="297"/>
    </location>
</feature>
<keyword evidence="14" id="KW-1185">Reference proteome</keyword>
<evidence type="ECO:0000256" key="4">
    <source>
        <dbReference type="ARBA" id="ARBA00006824"/>
    </source>
</evidence>
<accession>A0A2T3ANH7</accession>
<evidence type="ECO:0000313" key="14">
    <source>
        <dbReference type="Proteomes" id="UP000241462"/>
    </source>
</evidence>
<dbReference type="InterPro" id="IPR007248">
    <property type="entry name" value="Mpv17_PMP22"/>
</dbReference>
<evidence type="ECO:0000256" key="11">
    <source>
        <dbReference type="SAM" id="MobiDB-lite"/>
    </source>
</evidence>
<comment type="cofactor">
    <cofactor evidence="1">
        <name>FMN</name>
        <dbReference type="ChEBI" id="CHEBI:58210"/>
    </cofactor>
</comment>
<dbReference type="GO" id="GO:0006207">
    <property type="term" value="P:'de novo' pyrimidine nucleobase biosynthetic process"/>
    <property type="evidence" value="ECO:0007669"/>
    <property type="project" value="InterPro"/>
</dbReference>
<dbReference type="STRING" id="2025994.A0A2T3ANH7"/>
<evidence type="ECO:0000256" key="3">
    <source>
        <dbReference type="ARBA" id="ARBA00004725"/>
    </source>
</evidence>
<evidence type="ECO:0000256" key="2">
    <source>
        <dbReference type="ARBA" id="ARBA00004141"/>
    </source>
</evidence>
<dbReference type="GO" id="GO:0004152">
    <property type="term" value="F:dihydroorotate dehydrogenase activity"/>
    <property type="evidence" value="ECO:0007669"/>
    <property type="project" value="InterPro"/>
</dbReference>
<gene>
    <name evidence="13" type="ORF">BD289DRAFT_457517</name>
</gene>
<evidence type="ECO:0000313" key="13">
    <source>
        <dbReference type="EMBL" id="PSS05171.1"/>
    </source>
</evidence>
<keyword evidence="7" id="KW-0812">Transmembrane</keyword>
<evidence type="ECO:0000256" key="6">
    <source>
        <dbReference type="ARBA" id="ARBA00022643"/>
    </source>
</evidence>
<comment type="pathway">
    <text evidence="3">Pyrimidine metabolism; UMP biosynthesis via de novo pathway.</text>
</comment>
<evidence type="ECO:0000256" key="8">
    <source>
        <dbReference type="ARBA" id="ARBA00022989"/>
    </source>
</evidence>
<evidence type="ECO:0000256" key="1">
    <source>
        <dbReference type="ARBA" id="ARBA00001917"/>
    </source>
</evidence>
<dbReference type="EMBL" id="KZ678372">
    <property type="protein sequence ID" value="PSS05171.1"/>
    <property type="molecule type" value="Genomic_DNA"/>
</dbReference>
<feature type="domain" description="Dihydroorotate dehydrogenase catalytic" evidence="12">
    <location>
        <begin position="720"/>
        <end position="769"/>
    </location>
</feature>
<dbReference type="SUPFAM" id="SSF51395">
    <property type="entry name" value="FMN-linked oxidoreductases"/>
    <property type="match status" value="1"/>
</dbReference>
<proteinExistence type="inferred from homology"/>
<keyword evidence="8" id="KW-1133">Transmembrane helix</keyword>
<keyword evidence="9" id="KW-0560">Oxidoreductase</keyword>
<evidence type="ECO:0000259" key="12">
    <source>
        <dbReference type="Pfam" id="PF01180"/>
    </source>
</evidence>
<dbReference type="GO" id="GO:0005743">
    <property type="term" value="C:mitochondrial inner membrane"/>
    <property type="evidence" value="ECO:0007669"/>
    <property type="project" value="TreeGrafter"/>
</dbReference>
<dbReference type="FunFam" id="3.20.20.70:FF:000242">
    <property type="entry name" value="Dihydroorotate reductase PyrE"/>
    <property type="match status" value="1"/>
</dbReference>
<name>A0A2T3ANH7_9PEZI</name>
<dbReference type="InParanoid" id="A0A2T3ANH7"/>